<accession>A0ABY7NNQ8</accession>
<keyword evidence="1" id="KW-0732">Signal</keyword>
<proteinExistence type="predicted"/>
<protein>
    <submittedName>
        <fullName evidence="3">YceI family protein</fullName>
    </submittedName>
</protein>
<dbReference type="EMBL" id="CP115174">
    <property type="protein sequence ID" value="WBO22847.1"/>
    <property type="molecule type" value="Genomic_DNA"/>
</dbReference>
<reference evidence="3 4" key="1">
    <citation type="submission" date="2022-12" db="EMBL/GenBank/DDBJ databases">
        <title>Sphingomonas abieness sp. nov., an endophytic bacterium isolated from Abies koreana.</title>
        <authorList>
            <person name="Jiang L."/>
            <person name="Lee J."/>
        </authorList>
    </citation>
    <scope>NUCLEOTIDE SEQUENCE [LARGE SCALE GENOMIC DNA]</scope>
    <source>
        <strain evidence="4">PAMB 00755</strain>
    </source>
</reference>
<dbReference type="RefSeq" id="WP_270077487.1">
    <property type="nucleotide sequence ID" value="NZ_CP115174.1"/>
</dbReference>
<evidence type="ECO:0000259" key="2">
    <source>
        <dbReference type="SMART" id="SM00867"/>
    </source>
</evidence>
<dbReference type="SMART" id="SM00867">
    <property type="entry name" value="YceI"/>
    <property type="match status" value="1"/>
</dbReference>
<feature type="signal peptide" evidence="1">
    <location>
        <begin position="1"/>
        <end position="21"/>
    </location>
</feature>
<feature type="chain" id="PRO_5047312936" evidence="1">
    <location>
        <begin position="22"/>
        <end position="202"/>
    </location>
</feature>
<evidence type="ECO:0000313" key="3">
    <source>
        <dbReference type="EMBL" id="WBO22847.1"/>
    </source>
</evidence>
<dbReference type="InterPro" id="IPR036761">
    <property type="entry name" value="TTHA0802/YceI-like_sf"/>
</dbReference>
<gene>
    <name evidence="3" type="ORF">PBT88_01450</name>
</gene>
<evidence type="ECO:0000256" key="1">
    <source>
        <dbReference type="SAM" id="SignalP"/>
    </source>
</evidence>
<dbReference type="PANTHER" id="PTHR34406">
    <property type="entry name" value="PROTEIN YCEI"/>
    <property type="match status" value="1"/>
</dbReference>
<sequence length="202" mass="21232">MKSIRFSALALACAASFAATAGTAPIAPQSVQAGTYAVESHHTLAEFTVNHFGFNDFFGVLPGATGSLTLDPKAIAATRLDISLPVDAISTTNATLDGELKGAEWFDGAKYPTIRFVSQKVVQTGTRTARIVGTITMHGVSRPLVLDAAFGGAGVNPLDKAYTVGFSATATLKRSDFGITKYVPFVSDEVRIRITAAFEKAK</sequence>
<dbReference type="SUPFAM" id="SSF101874">
    <property type="entry name" value="YceI-like"/>
    <property type="match status" value="1"/>
</dbReference>
<dbReference type="Proteomes" id="UP001210865">
    <property type="component" value="Chromosome"/>
</dbReference>
<name>A0ABY7NNQ8_9SPHN</name>
<dbReference type="Gene3D" id="2.40.128.110">
    <property type="entry name" value="Lipid/polyisoprenoid-binding, YceI-like"/>
    <property type="match status" value="1"/>
</dbReference>
<keyword evidence="4" id="KW-1185">Reference proteome</keyword>
<evidence type="ECO:0000313" key="4">
    <source>
        <dbReference type="Proteomes" id="UP001210865"/>
    </source>
</evidence>
<dbReference type="InterPro" id="IPR007372">
    <property type="entry name" value="Lipid/polyisoprenoid-bd_YceI"/>
</dbReference>
<dbReference type="PANTHER" id="PTHR34406:SF1">
    <property type="entry name" value="PROTEIN YCEI"/>
    <property type="match status" value="1"/>
</dbReference>
<feature type="domain" description="Lipid/polyisoprenoid-binding YceI-like" evidence="2">
    <location>
        <begin position="35"/>
        <end position="199"/>
    </location>
</feature>
<dbReference type="Pfam" id="PF04264">
    <property type="entry name" value="YceI"/>
    <property type="match status" value="1"/>
</dbReference>
<organism evidence="3 4">
    <name type="scientific">Sphingomonas abietis</name>
    <dbReference type="NCBI Taxonomy" id="3012344"/>
    <lineage>
        <taxon>Bacteria</taxon>
        <taxon>Pseudomonadati</taxon>
        <taxon>Pseudomonadota</taxon>
        <taxon>Alphaproteobacteria</taxon>
        <taxon>Sphingomonadales</taxon>
        <taxon>Sphingomonadaceae</taxon>
        <taxon>Sphingomonas</taxon>
    </lineage>
</organism>